<evidence type="ECO:0000259" key="4">
    <source>
        <dbReference type="Pfam" id="PF23314"/>
    </source>
</evidence>
<evidence type="ECO:0000259" key="3">
    <source>
        <dbReference type="Pfam" id="PF12509"/>
    </source>
</evidence>
<comment type="similarity">
    <text evidence="1">Belongs to the TASOR family.</text>
</comment>
<dbReference type="GO" id="GO:0005654">
    <property type="term" value="C:nucleoplasm"/>
    <property type="evidence" value="ECO:0007669"/>
    <property type="project" value="TreeGrafter"/>
</dbReference>
<evidence type="ECO:0000313" key="7">
    <source>
        <dbReference type="Proteomes" id="UP000603297"/>
    </source>
</evidence>
<reference evidence="6" key="1">
    <citation type="submission" date="2020-02" db="EMBL/GenBank/DDBJ databases">
        <title>Bird 10,000 Genomes (B10K) Project - Family phase.</title>
        <authorList>
            <person name="Zhang G."/>
        </authorList>
    </citation>
    <scope>NUCLEOTIDE SEQUENCE</scope>
    <source>
        <strain evidence="6">B10K-IZ-033-77</strain>
    </source>
</reference>
<feature type="domain" description="TASOR alpha/beta" evidence="4">
    <location>
        <begin position="1130"/>
        <end position="1223"/>
    </location>
</feature>
<feature type="region of interest" description="Disordered" evidence="2">
    <location>
        <begin position="1039"/>
        <end position="1096"/>
    </location>
</feature>
<name>A0A852N4N9_9PASS</name>
<dbReference type="Proteomes" id="UP000603297">
    <property type="component" value="Unassembled WGS sequence"/>
</dbReference>
<sequence length="1578" mass="177943">ALFQPVVPGSREFEDILKILHSSYLDPSSEFNFKYQKASLVHSELLEKEFTEKRRELKSDGYMEKELLESYAFLMVDCCQIQSICEKGLQVGHSKITILGSPSMGVYISKYADLLQPNPLESGATGDVIVFKIIKGKMKSIYDHIGMKAMETTVKCVLDPTPKHECHVSKNANKVTSLLAYRAYELTQYYFYEYGFDEIRRRPRHVCPYAVVSFTYKDDMVQGPKFVPPSRTNTFHTDRSTEKSNITLWRGQLWNKGRLVCHVSLKSAAQPFLPCKLPEKLEVEKVVSIDQLKKKISPAVFFKETYQGGKEVLKSGMYCSLYEVVEKCRSGSHLEGLLQKLEKEKLVLVKPLVDRGFLFLLSPWQMMSPYDHQTGRSRVLHAVFLFPEPRGVINSEKNSTTMVLHENKEIIPECTKLIQSLHFALIQCRKDSSGDFNAVVEKYIHEYFKKLYSGTCREFRFREYLPWLDDKRLLYPAPKYKDHLKSCLQNYIFGCEAYQVPVSRAKELLDRNRKPQRFSPISDYEATEDYSDFSKAKCGKKIHSKYEAPAAKQKLPPSEGYDTEKLKELINLIQCRKKNVGGDSDSEDPRIRSGLKRKLEKQSENLQKYLKMSDSSENICQTSDSPRSVFSMNSDHGGHESDFRQADVSDPAADTHRLITVLLEMLAPAGRCDPALAQSVSQALALGTEEIEEDMTQKYECESIPAQDRDDHELPNAAQADSVTFTDPQSPAMLEADMLCLPYPVDVSLQLPPNEAALEHTLHLQEGSTGNTSEDYNACPSAAIEHSYRRQHPNSNNIGEVGMHWKLIPITGNICFVCDIKHEMMMMMLMMMNSSSVGLKSPEEPLEYLPPTDALPNDPRVVNRQRSSDDQFPCSPLSDTQKGTAEDGHDTGQVEKLEDQYELTNHPFTAKHSISAVIETTLLEEYKLFARKIQEILQQKNIAYVSGMPTPVLSAQERLMRLSEHICLQASEVSVQEYIETLSEKLNSVILASSCVRQAPAVYSSPEALEQHSVSSTAPRAVPDAVAVCRDRDSDAAPLPEPLCNNLGEELHSQEQPSASLPLGKEKMDHGSAKPEEQTSAGDLMESPGKTQKSPANLNASIQPAIHDFIRKFNPELVSLFEIIQNVQKSPLKFYIHEEEESVLCREIKEYLRKLGNTECHPEQFLKTAANSDKLMIIIQNEDIANLIHKIPGLVTLKRRSCVCFAGVDSLDDVKNRTYNELFVSGGFVVSDESVLNPESVTADKLKQFLKFLEDLNTRDGKWQWKVHCKIQKKLKELGRMNANALNLLTLLNTYQKKHLVEILSYHNCDSQTRNAPELDCLIRLQAQNIQQRHVVFLTEKNLKTLSSYVDNGIVVAAVDDFMVNFKSLVGDPNSVTEQNHLPPCSAGQRQSVLVEKDEEDEEDMSLDSGDELSKIEICGDASKFYTHVEALQTVAKGPHGVDAKASCLSVTELSPEAQTGLVEKSYKSDLEEKQPIAPVSTTCSAEGEKHNAVEQTPFSNFQVYSRQLNMSHQFSHFNVLTHQTFLGTTYPISPANQNQEGSNYFLSAYTQSMDTEKSSPGGWDSCFDSSRPYSEQK</sequence>
<feature type="compositionally biased region" description="Basic and acidic residues" evidence="2">
    <location>
        <begin position="636"/>
        <end position="649"/>
    </location>
</feature>
<dbReference type="EMBL" id="WEIY01000455">
    <property type="protein sequence ID" value="NXY08346.1"/>
    <property type="molecule type" value="Genomic_DNA"/>
</dbReference>
<dbReference type="Pfam" id="PF23314">
    <property type="entry name" value="TASOR_alpha-beta"/>
    <property type="match status" value="1"/>
</dbReference>
<feature type="non-terminal residue" evidence="6">
    <location>
        <position position="1578"/>
    </location>
</feature>
<comment type="caution">
    <text evidence="6">The sequence shown here is derived from an EMBL/GenBank/DDBJ whole genome shotgun (WGS) entry which is preliminary data.</text>
</comment>
<evidence type="ECO:0000256" key="1">
    <source>
        <dbReference type="ARBA" id="ARBA00008058"/>
    </source>
</evidence>
<evidence type="ECO:0000256" key="2">
    <source>
        <dbReference type="SAM" id="MobiDB-lite"/>
    </source>
</evidence>
<evidence type="ECO:0000259" key="5">
    <source>
        <dbReference type="Pfam" id="PF24630"/>
    </source>
</evidence>
<dbReference type="GO" id="GO:0003682">
    <property type="term" value="F:chromatin binding"/>
    <property type="evidence" value="ECO:0007669"/>
    <property type="project" value="TreeGrafter"/>
</dbReference>
<proteinExistence type="inferred from homology"/>
<dbReference type="InterPro" id="IPR046432">
    <property type="entry name" value="TASOR"/>
</dbReference>
<feature type="region of interest" description="Disordered" evidence="2">
    <location>
        <begin position="843"/>
        <end position="892"/>
    </location>
</feature>
<gene>
    <name evidence="6" type="primary">Fam208a_0</name>
    <name evidence="6" type="ORF">PTEMEL_R12999</name>
</gene>
<feature type="compositionally biased region" description="Polar residues" evidence="2">
    <location>
        <begin position="613"/>
        <end position="634"/>
    </location>
</feature>
<feature type="region of interest" description="Disordered" evidence="2">
    <location>
        <begin position="1377"/>
        <end position="1409"/>
    </location>
</feature>
<keyword evidence="7" id="KW-1185">Reference proteome</keyword>
<feature type="domain" description="TASOR pseudo-PARP" evidence="3">
    <location>
        <begin position="56"/>
        <end position="208"/>
    </location>
</feature>
<accession>A0A852N4N9</accession>
<evidence type="ECO:0000313" key="6">
    <source>
        <dbReference type="EMBL" id="NXY08346.1"/>
    </source>
</evidence>
<dbReference type="GO" id="GO:0097355">
    <property type="term" value="P:protein localization to heterochromatin"/>
    <property type="evidence" value="ECO:0007669"/>
    <property type="project" value="TreeGrafter"/>
</dbReference>
<dbReference type="PANTHER" id="PTHR16207:SF1">
    <property type="entry name" value="PROTEIN TASOR"/>
    <property type="match status" value="1"/>
</dbReference>
<dbReference type="OrthoDB" id="5960959at2759"/>
<feature type="region of interest" description="Disordered" evidence="2">
    <location>
        <begin position="1555"/>
        <end position="1578"/>
    </location>
</feature>
<feature type="compositionally biased region" description="Basic and acidic residues" evidence="2">
    <location>
        <begin position="1064"/>
        <end position="1077"/>
    </location>
</feature>
<feature type="region of interest" description="Disordered" evidence="2">
    <location>
        <begin position="613"/>
        <end position="649"/>
    </location>
</feature>
<feature type="compositionally biased region" description="Polar residues" evidence="2">
    <location>
        <begin position="1568"/>
        <end position="1578"/>
    </location>
</feature>
<dbReference type="GO" id="GO:0045814">
    <property type="term" value="P:negative regulation of gene expression, epigenetic"/>
    <property type="evidence" value="ECO:0007669"/>
    <property type="project" value="InterPro"/>
</dbReference>
<feature type="compositionally biased region" description="Acidic residues" evidence="2">
    <location>
        <begin position="1397"/>
        <end position="1409"/>
    </location>
</feature>
<dbReference type="InterPro" id="IPR056242">
    <property type="entry name" value="PIN_TASOR"/>
</dbReference>
<dbReference type="InterPro" id="IPR056243">
    <property type="entry name" value="TASOR_ab_dom"/>
</dbReference>
<dbReference type="Pfam" id="PF12509">
    <property type="entry name" value="DUF3715"/>
    <property type="match status" value="1"/>
</dbReference>
<dbReference type="CDD" id="cd22569">
    <property type="entry name" value="TASOR_PBD"/>
    <property type="match status" value="1"/>
</dbReference>
<feature type="domain" description="TASOR PIN" evidence="5">
    <location>
        <begin position="1227"/>
        <end position="1368"/>
    </location>
</feature>
<dbReference type="InterPro" id="IPR022188">
    <property type="entry name" value="TASOR_DUF3715"/>
</dbReference>
<protein>
    <submittedName>
        <fullName evidence="6">TASOR protein</fullName>
    </submittedName>
</protein>
<dbReference type="PANTHER" id="PTHR16207">
    <property type="entry name" value="SET DOMAIN-CONTAINING PROTEIN"/>
    <property type="match status" value="1"/>
</dbReference>
<feature type="non-terminal residue" evidence="6">
    <location>
        <position position="1"/>
    </location>
</feature>
<dbReference type="GO" id="GO:0000792">
    <property type="term" value="C:heterochromatin"/>
    <property type="evidence" value="ECO:0007669"/>
    <property type="project" value="TreeGrafter"/>
</dbReference>
<organism evidence="6 7">
    <name type="scientific">Pteruthius melanotis</name>
    <dbReference type="NCBI Taxonomy" id="357074"/>
    <lineage>
        <taxon>Eukaryota</taxon>
        <taxon>Metazoa</taxon>
        <taxon>Chordata</taxon>
        <taxon>Craniata</taxon>
        <taxon>Vertebrata</taxon>
        <taxon>Euteleostomi</taxon>
        <taxon>Archelosauria</taxon>
        <taxon>Archosauria</taxon>
        <taxon>Dinosauria</taxon>
        <taxon>Saurischia</taxon>
        <taxon>Theropoda</taxon>
        <taxon>Coelurosauria</taxon>
        <taxon>Aves</taxon>
        <taxon>Neognathae</taxon>
        <taxon>Neoaves</taxon>
        <taxon>Telluraves</taxon>
        <taxon>Australaves</taxon>
        <taxon>Passeriformes</taxon>
        <taxon>Sylvioidea</taxon>
        <taxon>Timaliidae</taxon>
        <taxon>Pteruthius</taxon>
    </lineage>
</organism>
<dbReference type="Pfam" id="PF24630">
    <property type="entry name" value="PIN_TASOR"/>
    <property type="match status" value="1"/>
</dbReference>